<accession>A0ABN7Z2B7</accession>
<dbReference type="PANTHER" id="PTHR32438">
    <property type="entry name" value="4-ALPHA-GLUCANOTRANSFERASE DPE1, CHLOROPLASTIC/AMYLOPLASTIC"/>
    <property type="match status" value="1"/>
</dbReference>
<evidence type="ECO:0000256" key="9">
    <source>
        <dbReference type="ARBA" id="ARBA00031501"/>
    </source>
</evidence>
<feature type="domain" description="MalQ N-terminal beta-sandwich" evidence="12">
    <location>
        <begin position="90"/>
        <end position="164"/>
    </location>
</feature>
<dbReference type="RefSeq" id="WP_224043210.1">
    <property type="nucleotide sequence ID" value="NZ_CAJZAH010000004.1"/>
</dbReference>
<comment type="catalytic activity">
    <reaction evidence="1 10">
        <text>Transfers a segment of a (1-&gt;4)-alpha-D-glucan to a new position in an acceptor, which may be glucose or a (1-&gt;4)-alpha-D-glucan.</text>
        <dbReference type="EC" id="2.4.1.25"/>
    </reaction>
</comment>
<evidence type="ECO:0000256" key="1">
    <source>
        <dbReference type="ARBA" id="ARBA00000439"/>
    </source>
</evidence>
<evidence type="ECO:0000256" key="8">
    <source>
        <dbReference type="ARBA" id="ARBA00031423"/>
    </source>
</evidence>
<evidence type="ECO:0000256" key="5">
    <source>
        <dbReference type="ARBA" id="ARBA00022676"/>
    </source>
</evidence>
<dbReference type="EMBL" id="CAJZAH010000004">
    <property type="protein sequence ID" value="CAG9178920.1"/>
    <property type="molecule type" value="Genomic_DNA"/>
</dbReference>
<organism evidence="13 14">
    <name type="scientific">Cupriavidus respiraculi</name>
    <dbReference type="NCBI Taxonomy" id="195930"/>
    <lineage>
        <taxon>Bacteria</taxon>
        <taxon>Pseudomonadati</taxon>
        <taxon>Pseudomonadota</taxon>
        <taxon>Betaproteobacteria</taxon>
        <taxon>Burkholderiales</taxon>
        <taxon>Burkholderiaceae</taxon>
        <taxon>Cupriavidus</taxon>
    </lineage>
</organism>
<evidence type="ECO:0000256" key="6">
    <source>
        <dbReference type="ARBA" id="ARBA00022679"/>
    </source>
</evidence>
<evidence type="ECO:0000313" key="13">
    <source>
        <dbReference type="EMBL" id="CAG9178920.1"/>
    </source>
</evidence>
<dbReference type="Pfam" id="PF02446">
    <property type="entry name" value="Glyco_hydro_77"/>
    <property type="match status" value="2"/>
</dbReference>
<dbReference type="Proteomes" id="UP000721236">
    <property type="component" value="Unassembled WGS sequence"/>
</dbReference>
<evidence type="ECO:0000259" key="12">
    <source>
        <dbReference type="Pfam" id="PF21226"/>
    </source>
</evidence>
<evidence type="ECO:0000313" key="14">
    <source>
        <dbReference type="Proteomes" id="UP000721236"/>
    </source>
</evidence>
<feature type="region of interest" description="Disordered" evidence="11">
    <location>
        <begin position="771"/>
        <end position="834"/>
    </location>
</feature>
<dbReference type="NCBIfam" id="TIGR00217">
    <property type="entry name" value="malQ"/>
    <property type="match status" value="1"/>
</dbReference>
<evidence type="ECO:0000256" key="11">
    <source>
        <dbReference type="SAM" id="MobiDB-lite"/>
    </source>
</evidence>
<reference evidence="13 14" key="1">
    <citation type="submission" date="2021-08" db="EMBL/GenBank/DDBJ databases">
        <authorList>
            <person name="Peeters C."/>
        </authorList>
    </citation>
    <scope>NUCLEOTIDE SEQUENCE [LARGE SCALE GENOMIC DNA]</scope>
    <source>
        <strain evidence="13 14">LMG 21510</strain>
    </source>
</reference>
<dbReference type="EC" id="2.4.1.25" evidence="3 10"/>
<gene>
    <name evidence="13" type="primary">malQ</name>
    <name evidence="13" type="ORF">LMG21510_03639</name>
</gene>
<dbReference type="InterPro" id="IPR048458">
    <property type="entry name" value="MalQ_N"/>
</dbReference>
<feature type="region of interest" description="Disordered" evidence="11">
    <location>
        <begin position="1"/>
        <end position="23"/>
    </location>
</feature>
<sequence>MTTPAPPDASGASNGGQAAPESDPALTSLYQLADRVGILVNWQDAQGRSRTLDPDLLRTVLQTLDLPCATIGQCEASRAQLAGDDADRTLPPLITADQGRPVVVPLADTRSQLSYRLELEDGSVQTGMARRGTGGASFTVPAIATHGYHRLLLGDSEVTLAVAPGRCFGVEDALRAQGLGADEIAARRPWGISTQVYGLRRGAPIGAGDFTALADCATAAAREGADALAINPMHAGFAALPERYSPYAPSSRVYFNPIYVDPAAVFGQAAVDRGIATLGLGNALHALEGRAEIDWVALSRIRYGLLRWLWDHRDKLLPAPAREALERFRLRGGDALLAHAAFEALQAHHIASASSQSEADAATDWRQWPVRHRSPADAAVTAFVSANRDEIDYHIFLQWLADDGLARAQRNAREAGMAIGLIADLAVGTDPGGSHAWTRQDQILSGFSVGAPPDLYNPLGQNWGIAGFSPRALHRHGYAGFLEMMRANLAHAGGLRIDHALGLARMWLVPEGAPPDGGAYLRYPMEDLLRLISLESWRHHAIIIGENLGTVPETFNATLYQRGVLGIDVLWFEREEAEAPAEPDADDDAGAADALTTRDAGEAAPSPDTEREPAPQAPAAPFKPPERWAPEAIATTTTHDLPTIAGWWAGRDIEWRARVGQMGPGETEAGALSARAAEREALWEALCAAGLANGEQPGPDHAPVAAVLAWTARAPTPLRMIPIEDLLGEVEQPNLPGTTTEHPNWRRRLGPDVRTLFALPMVRKHVDVLRAAPPDTPTNAAPAHAPGRSSGGDGAGGPRGTDATAGHRGKGTGATSRSGSQDKAGKGGKSDKGG</sequence>
<dbReference type="InterPro" id="IPR017853">
    <property type="entry name" value="GH"/>
</dbReference>
<evidence type="ECO:0000256" key="3">
    <source>
        <dbReference type="ARBA" id="ARBA00012560"/>
    </source>
</evidence>
<feature type="compositionally biased region" description="Basic and acidic residues" evidence="11">
    <location>
        <begin position="823"/>
        <end position="834"/>
    </location>
</feature>
<feature type="region of interest" description="Disordered" evidence="11">
    <location>
        <begin position="598"/>
        <end position="627"/>
    </location>
</feature>
<dbReference type="InterPro" id="IPR003385">
    <property type="entry name" value="Glyco_hydro_77"/>
</dbReference>
<feature type="compositionally biased region" description="Gly residues" evidence="11">
    <location>
        <begin position="789"/>
        <end position="799"/>
    </location>
</feature>
<keyword evidence="6 10" id="KW-0808">Transferase</keyword>
<feature type="compositionally biased region" description="Low complexity" evidence="11">
    <location>
        <begin position="771"/>
        <end position="788"/>
    </location>
</feature>
<comment type="caution">
    <text evidence="13">The sequence shown here is derived from an EMBL/GenBank/DDBJ whole genome shotgun (WGS) entry which is preliminary data.</text>
</comment>
<keyword evidence="14" id="KW-1185">Reference proteome</keyword>
<keyword evidence="7 10" id="KW-0119">Carbohydrate metabolism</keyword>
<evidence type="ECO:0000256" key="4">
    <source>
        <dbReference type="ARBA" id="ARBA00020295"/>
    </source>
</evidence>
<dbReference type="Pfam" id="PF21226">
    <property type="entry name" value="MalQ_N"/>
    <property type="match status" value="1"/>
</dbReference>
<protein>
    <recommendedName>
        <fullName evidence="4 10">4-alpha-glucanotransferase</fullName>
        <ecNumber evidence="3 10">2.4.1.25</ecNumber>
    </recommendedName>
    <alternativeName>
        <fullName evidence="8 10">Amylomaltase</fullName>
    </alternativeName>
    <alternativeName>
        <fullName evidence="9 10">Disproportionating enzyme</fullName>
    </alternativeName>
</protein>
<dbReference type="Gene3D" id="3.20.20.80">
    <property type="entry name" value="Glycosidases"/>
    <property type="match status" value="1"/>
</dbReference>
<dbReference type="SUPFAM" id="SSF51445">
    <property type="entry name" value="(Trans)glycosidases"/>
    <property type="match status" value="1"/>
</dbReference>
<evidence type="ECO:0000256" key="7">
    <source>
        <dbReference type="ARBA" id="ARBA00023277"/>
    </source>
</evidence>
<dbReference type="GO" id="GO:0004134">
    <property type="term" value="F:4-alpha-glucanotransferase activity"/>
    <property type="evidence" value="ECO:0007669"/>
    <property type="project" value="UniProtKB-EC"/>
</dbReference>
<evidence type="ECO:0000256" key="10">
    <source>
        <dbReference type="RuleBase" id="RU361207"/>
    </source>
</evidence>
<proteinExistence type="inferred from homology"/>
<keyword evidence="5 10" id="KW-0328">Glycosyltransferase</keyword>
<comment type="similarity">
    <text evidence="2 10">Belongs to the disproportionating enzyme family.</text>
</comment>
<evidence type="ECO:0000256" key="2">
    <source>
        <dbReference type="ARBA" id="ARBA00005684"/>
    </source>
</evidence>
<name>A0ABN7Z2B7_9BURK</name>
<dbReference type="PANTHER" id="PTHR32438:SF5">
    <property type="entry name" value="4-ALPHA-GLUCANOTRANSFERASE DPE1, CHLOROPLASTIC_AMYLOPLASTIC"/>
    <property type="match status" value="1"/>
</dbReference>